<comment type="subcellular location">
    <subcellularLocation>
        <location evidence="1">Cell membrane</location>
        <topology evidence="1">Multi-pass membrane protein</topology>
    </subcellularLocation>
</comment>
<keyword evidence="5 7" id="KW-1133">Transmembrane helix</keyword>
<protein>
    <recommendedName>
        <fullName evidence="10">Polysaccharide biosynthesis protein</fullName>
    </recommendedName>
</protein>
<accession>A0A518GFP5</accession>
<comment type="similarity">
    <text evidence="2">Belongs to the polysaccharide synthase family.</text>
</comment>
<dbReference type="GO" id="GO:0005886">
    <property type="term" value="C:plasma membrane"/>
    <property type="evidence" value="ECO:0007669"/>
    <property type="project" value="UniProtKB-SubCell"/>
</dbReference>
<dbReference type="Proteomes" id="UP000318017">
    <property type="component" value="Chromosome"/>
</dbReference>
<gene>
    <name evidence="8" type="ORF">Q31a_57940</name>
</gene>
<evidence type="ECO:0000256" key="2">
    <source>
        <dbReference type="ARBA" id="ARBA00007430"/>
    </source>
</evidence>
<feature type="transmembrane region" description="Helical" evidence="7">
    <location>
        <begin position="250"/>
        <end position="268"/>
    </location>
</feature>
<evidence type="ECO:0000313" key="8">
    <source>
        <dbReference type="EMBL" id="QDV27405.1"/>
    </source>
</evidence>
<evidence type="ECO:0008006" key="10">
    <source>
        <dbReference type="Google" id="ProtNLM"/>
    </source>
</evidence>
<evidence type="ECO:0000256" key="3">
    <source>
        <dbReference type="ARBA" id="ARBA00022475"/>
    </source>
</evidence>
<dbReference type="KEGG" id="ahel:Q31a_57940"/>
<feature type="transmembrane region" description="Helical" evidence="7">
    <location>
        <begin position="391"/>
        <end position="413"/>
    </location>
</feature>
<name>A0A518GFP5_9BACT</name>
<feature type="transmembrane region" description="Helical" evidence="7">
    <location>
        <begin position="105"/>
        <end position="123"/>
    </location>
</feature>
<dbReference type="EMBL" id="CP036298">
    <property type="protein sequence ID" value="QDV27405.1"/>
    <property type="molecule type" value="Genomic_DNA"/>
</dbReference>
<feature type="transmembrane region" description="Helical" evidence="7">
    <location>
        <begin position="135"/>
        <end position="158"/>
    </location>
</feature>
<dbReference type="PANTHER" id="PTHR30250">
    <property type="entry name" value="PST FAMILY PREDICTED COLANIC ACID TRANSPORTER"/>
    <property type="match status" value="1"/>
</dbReference>
<keyword evidence="4 7" id="KW-0812">Transmembrane</keyword>
<sequence length="446" mass="48926">MFVDSMDLKRITTALQLDGTLGYAMAARVWQALAGPVTIVLLMRYFTASERGIYYVIGSILGIQMFFELGLLNILVSQAGHEAGRLNSEPGKRRMGALFDAAQRWFGWASVPFACTAVAVGWYEFAAEDISVSWRLPLIVLATVSALTIAISPALAILEGAGFRRDVYQVRLWQAVTASLLVWLTLSLGFKLWALVVAASVQLLWSAYLVYGLHRPFFKSLHEPASRAVTTVDTGFSWVQEVLPMQWRQALISVVYHFATQFFPVIIVTCHADQAEAGRLGMTLTVTVAIQSLAIAWMQSKYSLVSAQHGVGQRETAGTLWRRNAVVSTTLLIAALVSLILLISVLPMIGRGWEDGFIDPLQLAILSVGCVANHFLAIEGFYVLSRKGKPFVFASVVGFSSTAIAVWVGGYFLSTTGIVLGYALTLALVVLPLRTYAYLKFRRQTP</sequence>
<dbReference type="PANTHER" id="PTHR30250:SF10">
    <property type="entry name" value="LIPOPOLYSACCHARIDE BIOSYNTHESIS PROTEIN WZXC"/>
    <property type="match status" value="1"/>
</dbReference>
<evidence type="ECO:0000256" key="7">
    <source>
        <dbReference type="SAM" id="Phobius"/>
    </source>
</evidence>
<feature type="transmembrane region" description="Helical" evidence="7">
    <location>
        <begin position="325"/>
        <end position="349"/>
    </location>
</feature>
<evidence type="ECO:0000256" key="4">
    <source>
        <dbReference type="ARBA" id="ARBA00022692"/>
    </source>
</evidence>
<dbReference type="AlphaFoldDB" id="A0A518GFP5"/>
<feature type="transmembrane region" description="Helical" evidence="7">
    <location>
        <begin position="52"/>
        <end position="76"/>
    </location>
</feature>
<feature type="transmembrane region" description="Helical" evidence="7">
    <location>
        <begin position="21"/>
        <end position="46"/>
    </location>
</feature>
<evidence type="ECO:0000256" key="5">
    <source>
        <dbReference type="ARBA" id="ARBA00022989"/>
    </source>
</evidence>
<reference evidence="8 9" key="1">
    <citation type="submission" date="2019-02" db="EMBL/GenBank/DDBJ databases">
        <title>Deep-cultivation of Planctomycetes and their phenomic and genomic characterization uncovers novel biology.</title>
        <authorList>
            <person name="Wiegand S."/>
            <person name="Jogler M."/>
            <person name="Boedeker C."/>
            <person name="Pinto D."/>
            <person name="Vollmers J."/>
            <person name="Rivas-Marin E."/>
            <person name="Kohn T."/>
            <person name="Peeters S.H."/>
            <person name="Heuer A."/>
            <person name="Rast P."/>
            <person name="Oberbeckmann S."/>
            <person name="Bunk B."/>
            <person name="Jeske O."/>
            <person name="Meyerdierks A."/>
            <person name="Storesund J.E."/>
            <person name="Kallscheuer N."/>
            <person name="Luecker S."/>
            <person name="Lage O.M."/>
            <person name="Pohl T."/>
            <person name="Merkel B.J."/>
            <person name="Hornburger P."/>
            <person name="Mueller R.-W."/>
            <person name="Bruemmer F."/>
            <person name="Labrenz M."/>
            <person name="Spormann A.M."/>
            <person name="Op den Camp H."/>
            <person name="Overmann J."/>
            <person name="Amann R."/>
            <person name="Jetten M.S.M."/>
            <person name="Mascher T."/>
            <person name="Medema M.H."/>
            <person name="Devos D.P."/>
            <person name="Kaster A.-K."/>
            <person name="Ovreas L."/>
            <person name="Rohde M."/>
            <person name="Galperin M.Y."/>
            <person name="Jogler C."/>
        </authorList>
    </citation>
    <scope>NUCLEOTIDE SEQUENCE [LARGE SCALE GENOMIC DNA]</scope>
    <source>
        <strain evidence="8 9">Q31a</strain>
    </source>
</reference>
<keyword evidence="3" id="KW-1003">Cell membrane</keyword>
<keyword evidence="6 7" id="KW-0472">Membrane</keyword>
<feature type="transmembrane region" description="Helical" evidence="7">
    <location>
        <begin position="361"/>
        <end position="384"/>
    </location>
</feature>
<keyword evidence="9" id="KW-1185">Reference proteome</keyword>
<evidence type="ECO:0000313" key="9">
    <source>
        <dbReference type="Proteomes" id="UP000318017"/>
    </source>
</evidence>
<feature type="transmembrane region" description="Helical" evidence="7">
    <location>
        <begin position="419"/>
        <end position="439"/>
    </location>
</feature>
<organism evidence="8 9">
    <name type="scientific">Aureliella helgolandensis</name>
    <dbReference type="NCBI Taxonomy" id="2527968"/>
    <lineage>
        <taxon>Bacteria</taxon>
        <taxon>Pseudomonadati</taxon>
        <taxon>Planctomycetota</taxon>
        <taxon>Planctomycetia</taxon>
        <taxon>Pirellulales</taxon>
        <taxon>Pirellulaceae</taxon>
        <taxon>Aureliella</taxon>
    </lineage>
</organism>
<proteinExistence type="inferred from homology"/>
<dbReference type="InterPro" id="IPR050833">
    <property type="entry name" value="Poly_Biosynth_Transport"/>
</dbReference>
<evidence type="ECO:0000256" key="6">
    <source>
        <dbReference type="ARBA" id="ARBA00023136"/>
    </source>
</evidence>
<evidence type="ECO:0000256" key="1">
    <source>
        <dbReference type="ARBA" id="ARBA00004651"/>
    </source>
</evidence>